<feature type="compositionally biased region" description="Low complexity" evidence="14">
    <location>
        <begin position="402"/>
        <end position="419"/>
    </location>
</feature>
<evidence type="ECO:0000256" key="2">
    <source>
        <dbReference type="ARBA" id="ARBA00006006"/>
    </source>
</evidence>
<evidence type="ECO:0000256" key="7">
    <source>
        <dbReference type="ARBA" id="ARBA00022801"/>
    </source>
</evidence>
<dbReference type="PANTHER" id="PTHR33478">
    <property type="entry name" value="EXTRACELLULAR METALLOPROTEINASE MEP"/>
    <property type="match status" value="1"/>
</dbReference>
<dbReference type="InterPro" id="IPR001842">
    <property type="entry name" value="Peptidase_M36"/>
</dbReference>
<dbReference type="Pfam" id="PF07504">
    <property type="entry name" value="FTP"/>
    <property type="match status" value="1"/>
</dbReference>
<dbReference type="EMBL" id="MCFL01000050">
    <property type="protein sequence ID" value="ORZ32151.1"/>
    <property type="molecule type" value="Genomic_DNA"/>
</dbReference>
<feature type="binding site" evidence="12">
    <location>
        <position position="570"/>
    </location>
    <ligand>
        <name>Zn(2+)</name>
        <dbReference type="ChEBI" id="CHEBI:29105"/>
        <note>catalytic</note>
    </ligand>
</feature>
<dbReference type="InterPro" id="IPR027268">
    <property type="entry name" value="Peptidase_M4/M1_CTD_sf"/>
</dbReference>
<keyword evidence="5 12" id="KW-0479">Metal-binding</keyword>
<evidence type="ECO:0000256" key="3">
    <source>
        <dbReference type="ARBA" id="ARBA00022525"/>
    </source>
</evidence>
<evidence type="ECO:0000256" key="6">
    <source>
        <dbReference type="ARBA" id="ARBA00022729"/>
    </source>
</evidence>
<evidence type="ECO:0000256" key="12">
    <source>
        <dbReference type="PIRSR" id="PIRSR601842-2"/>
    </source>
</evidence>
<comment type="subcellular location">
    <subcellularLocation>
        <location evidence="1 13">Secreted</location>
    </subcellularLocation>
</comment>
<dbReference type="PANTHER" id="PTHR33478:SF1">
    <property type="entry name" value="EXTRACELLULAR METALLOPROTEINASE MEP"/>
    <property type="match status" value="1"/>
</dbReference>
<feature type="chain" id="PRO_5011829509" description="Extracellular metalloproteinase" evidence="13">
    <location>
        <begin position="25"/>
        <end position="769"/>
    </location>
</feature>
<dbReference type="GO" id="GO:0004222">
    <property type="term" value="F:metalloendopeptidase activity"/>
    <property type="evidence" value="ECO:0007669"/>
    <property type="project" value="InterPro"/>
</dbReference>
<dbReference type="InterPro" id="IPR050371">
    <property type="entry name" value="Fungal_virulence_M36"/>
</dbReference>
<dbReference type="AlphaFoldDB" id="A0A1Y2HE27"/>
<dbReference type="Gene3D" id="1.10.390.10">
    <property type="entry name" value="Neutral Protease Domain 2"/>
    <property type="match status" value="1"/>
</dbReference>
<dbReference type="Pfam" id="PF02128">
    <property type="entry name" value="Peptidase_M36"/>
    <property type="match status" value="1"/>
</dbReference>
<evidence type="ECO:0000256" key="10">
    <source>
        <dbReference type="ARBA" id="ARBA00023145"/>
    </source>
</evidence>
<accession>A0A1Y2HE27</accession>
<evidence type="ECO:0000256" key="11">
    <source>
        <dbReference type="PIRSR" id="PIRSR601842-1"/>
    </source>
</evidence>
<evidence type="ECO:0000313" key="16">
    <source>
        <dbReference type="EMBL" id="ORZ32151.1"/>
    </source>
</evidence>
<keyword evidence="3 13" id="KW-0964">Secreted</keyword>
<proteinExistence type="inferred from homology"/>
<evidence type="ECO:0000256" key="5">
    <source>
        <dbReference type="ARBA" id="ARBA00022723"/>
    </source>
</evidence>
<evidence type="ECO:0000259" key="15">
    <source>
        <dbReference type="Pfam" id="PF07504"/>
    </source>
</evidence>
<evidence type="ECO:0000256" key="4">
    <source>
        <dbReference type="ARBA" id="ARBA00022670"/>
    </source>
</evidence>
<keyword evidence="9 13" id="KW-0482">Metalloprotease</keyword>
<comment type="cofactor">
    <cofactor evidence="12">
        <name>Zn(2+)</name>
        <dbReference type="ChEBI" id="CHEBI:29105"/>
    </cofactor>
    <text evidence="12">Binds 1 zinc ion per subunit.</text>
</comment>
<keyword evidence="4 13" id="KW-0645">Protease</keyword>
<evidence type="ECO:0000313" key="17">
    <source>
        <dbReference type="Proteomes" id="UP000193411"/>
    </source>
</evidence>
<evidence type="ECO:0000256" key="13">
    <source>
        <dbReference type="RuleBase" id="RU364017"/>
    </source>
</evidence>
<reference evidence="16 17" key="1">
    <citation type="submission" date="2016-07" db="EMBL/GenBank/DDBJ databases">
        <title>Pervasive Adenine N6-methylation of Active Genes in Fungi.</title>
        <authorList>
            <consortium name="DOE Joint Genome Institute"/>
            <person name="Mondo S.J."/>
            <person name="Dannebaum R.O."/>
            <person name="Kuo R.C."/>
            <person name="Labutti K."/>
            <person name="Haridas S."/>
            <person name="Kuo A."/>
            <person name="Salamov A."/>
            <person name="Ahrendt S.R."/>
            <person name="Lipzen A."/>
            <person name="Sullivan W."/>
            <person name="Andreopoulos W.B."/>
            <person name="Clum A."/>
            <person name="Lindquist E."/>
            <person name="Daum C."/>
            <person name="Ramamoorthy G.K."/>
            <person name="Gryganskyi A."/>
            <person name="Culley D."/>
            <person name="Magnuson J.K."/>
            <person name="James T.Y."/>
            <person name="O'Malley M.A."/>
            <person name="Stajich J.E."/>
            <person name="Spatafora J.W."/>
            <person name="Visel A."/>
            <person name="Grigoriev I.V."/>
        </authorList>
    </citation>
    <scope>NUCLEOTIDE SEQUENCE [LARGE SCALE GENOMIC DNA]</scope>
    <source>
        <strain evidence="16 17">PL171</strain>
    </source>
</reference>
<feature type="region of interest" description="Disordered" evidence="14">
    <location>
        <begin position="345"/>
        <end position="457"/>
    </location>
</feature>
<gene>
    <name evidence="16" type="ORF">BCR44DRAFT_1440878</name>
</gene>
<keyword evidence="8 12" id="KW-0862">Zinc</keyword>
<evidence type="ECO:0000256" key="1">
    <source>
        <dbReference type="ARBA" id="ARBA00004613"/>
    </source>
</evidence>
<dbReference type="OrthoDB" id="3227768at2759"/>
<comment type="similarity">
    <text evidence="2 13">Belongs to the peptidase M36 family.</text>
</comment>
<feature type="signal peptide" evidence="13">
    <location>
        <begin position="1"/>
        <end position="24"/>
    </location>
</feature>
<dbReference type="STRING" id="765915.A0A1Y2HE27"/>
<name>A0A1Y2HE27_9FUNG</name>
<dbReference type="EC" id="3.4.24.-" evidence="13"/>
<evidence type="ECO:0000256" key="14">
    <source>
        <dbReference type="SAM" id="MobiDB-lite"/>
    </source>
</evidence>
<comment type="caution">
    <text evidence="16">The sequence shown here is derived from an EMBL/GenBank/DDBJ whole genome shotgun (WGS) entry which is preliminary data.</text>
</comment>
<dbReference type="CDD" id="cd09596">
    <property type="entry name" value="M36"/>
    <property type="match status" value="1"/>
</dbReference>
<dbReference type="SUPFAM" id="SSF55486">
    <property type="entry name" value="Metalloproteases ('zincins'), catalytic domain"/>
    <property type="match status" value="1"/>
</dbReference>
<dbReference type="Proteomes" id="UP000193411">
    <property type="component" value="Unassembled WGS sequence"/>
</dbReference>
<feature type="active site" evidence="11">
    <location>
        <position position="571"/>
    </location>
</feature>
<dbReference type="Gene3D" id="3.10.170.10">
    <property type="match status" value="1"/>
</dbReference>
<feature type="domain" description="FTP" evidence="15">
    <location>
        <begin position="123"/>
        <end position="173"/>
    </location>
</feature>
<keyword evidence="7 13" id="KW-0378">Hydrolase</keyword>
<feature type="binding site" evidence="12">
    <location>
        <position position="343"/>
    </location>
    <ligand>
        <name>Zn(2+)</name>
        <dbReference type="ChEBI" id="CHEBI:29105"/>
        <note>catalytic</note>
    </ligand>
</feature>
<protein>
    <recommendedName>
        <fullName evidence="13">Extracellular metalloproteinase</fullName>
        <ecNumber evidence="13">3.4.24.-</ecNumber>
    </recommendedName>
    <alternativeName>
        <fullName evidence="13">Fungalysin</fullName>
    </alternativeName>
</protein>
<keyword evidence="10 13" id="KW-0865">Zymogen</keyword>
<evidence type="ECO:0000256" key="8">
    <source>
        <dbReference type="ARBA" id="ARBA00022833"/>
    </source>
</evidence>
<dbReference type="GO" id="GO:0006508">
    <property type="term" value="P:proteolysis"/>
    <property type="evidence" value="ECO:0007669"/>
    <property type="project" value="UniProtKB-KW"/>
</dbReference>
<dbReference type="InterPro" id="IPR011096">
    <property type="entry name" value="FTP_domain"/>
</dbReference>
<dbReference type="GO" id="GO:0005615">
    <property type="term" value="C:extracellular space"/>
    <property type="evidence" value="ECO:0007669"/>
    <property type="project" value="InterPro"/>
</dbReference>
<feature type="compositionally biased region" description="Basic residues" evidence="14">
    <location>
        <begin position="354"/>
        <end position="365"/>
    </location>
</feature>
<dbReference type="GO" id="GO:0008270">
    <property type="term" value="F:zinc ion binding"/>
    <property type="evidence" value="ECO:0007669"/>
    <property type="project" value="InterPro"/>
</dbReference>
<keyword evidence="17" id="KW-1185">Reference proteome</keyword>
<sequence>MTRLLVLLAALSALLALGSSPAAAFRDPTEVDSHPGAAGLSPQQQRERVSSGRIAFGPSGLPHPTFKATPHLARVNQVPHATGRHAFASRFAEGDRGAVITMSDAERIAVDFVAKETKVAPSNLSVLSSLKSEHNGVTHVYIRQVVHGLEVANADANVNLDQFGRVISFGSSLQSGPTPGHANKKSLASSLSSMLFSSQQQHHFSTGSTPTPAVSPHQALASLLTKLERHDSHSSSAATTLDTTLLASFSSHDALSSSNTEQQPRGFIGSYTAVPGISVSDIPVYLAYLHTPTSDAASLSNTSSRPNLSLVYAYEIESPTSWVHAHVCSQTGEVLSVIDWAADSQDAQAESTHRGRRRRRRRNRTSNKDKDKAIPVGSTYRVYPIGVNDPDDGPRVLLTHVASPSNSDSSSSTPASSSTRWVARGSTSGNNVVAEDNPYGSDSVADPTRHYRPHPGKHVKTFDYPIDFSKNPSTYLDAAITQLFYTNNALHDIFYAYGFTEPAGNFQKHNMGRGGAGADAVVAYAQDGSGFSNANFMTPPDGRSGKMRMYVWNTVTPYRDGDLENGIIIHEFGHGVSTRLTGGRLNSGCLGWGEAGGMGEGWGDVWSVMLRMRTSAMAHRSWPHPWEMGKYANGGKVGIRKYPYSPDMDVNPSTYSTMNANGYWGVHAKGEVWAIMLLEVLWSLVDELGFTSDWLSASREHGNTLMMQIIVDALKMQPCRPTFLDARDAMFQASRAFAKRGLGVNAKRIPAKSPWMDETRVDGFHAGRV</sequence>
<keyword evidence="6 13" id="KW-0732">Signal</keyword>
<evidence type="ECO:0000256" key="9">
    <source>
        <dbReference type="ARBA" id="ARBA00023049"/>
    </source>
</evidence>
<organism evidence="16 17">
    <name type="scientific">Catenaria anguillulae PL171</name>
    <dbReference type="NCBI Taxonomy" id="765915"/>
    <lineage>
        <taxon>Eukaryota</taxon>
        <taxon>Fungi</taxon>
        <taxon>Fungi incertae sedis</taxon>
        <taxon>Blastocladiomycota</taxon>
        <taxon>Blastocladiomycetes</taxon>
        <taxon>Blastocladiales</taxon>
        <taxon>Catenariaceae</taxon>
        <taxon>Catenaria</taxon>
    </lineage>
</organism>
<feature type="region of interest" description="Disordered" evidence="14">
    <location>
        <begin position="27"/>
        <end position="50"/>
    </location>
</feature>
<feature type="binding site" evidence="12">
    <location>
        <position position="600"/>
    </location>
    <ligand>
        <name>Zn(2+)</name>
        <dbReference type="ChEBI" id="CHEBI:29105"/>
        <note>catalytic</note>
    </ligand>
</feature>
<feature type="binding site" evidence="12">
    <location>
        <position position="574"/>
    </location>
    <ligand>
        <name>Zn(2+)</name>
        <dbReference type="ChEBI" id="CHEBI:29105"/>
        <note>catalytic</note>
    </ligand>
</feature>